<evidence type="ECO:0000256" key="6">
    <source>
        <dbReference type="SAM" id="Phobius"/>
    </source>
</evidence>
<evidence type="ECO:0000256" key="4">
    <source>
        <dbReference type="ARBA" id="ARBA00023136"/>
    </source>
</evidence>
<evidence type="ECO:0000256" key="5">
    <source>
        <dbReference type="SAM" id="MobiDB-lite"/>
    </source>
</evidence>
<evidence type="ECO:0000256" key="2">
    <source>
        <dbReference type="ARBA" id="ARBA00022692"/>
    </source>
</evidence>
<accession>A0ABP9D5X4</accession>
<sequence length="166" mass="17312">MSPGARGSQTCESTHSRPGSPEMSSTRTAATTVTAAATDPKQGKAAVRTVWTLRIVLALFFALASALPKLLALPAATTVFDAIGAGHWFMYVTGLVELAGAVGLLLPRLAGPAATALIVFLVFAFVTQLTAMHGENAGTPFLFMVPLAVVAWHRRAETAALVGRRP</sequence>
<reference evidence="8" key="1">
    <citation type="journal article" date="2019" name="Int. J. Syst. Evol. Microbiol.">
        <title>The Global Catalogue of Microorganisms (GCM) 10K type strain sequencing project: providing services to taxonomists for standard genome sequencing and annotation.</title>
        <authorList>
            <consortium name="The Broad Institute Genomics Platform"/>
            <consortium name="The Broad Institute Genome Sequencing Center for Infectious Disease"/>
            <person name="Wu L."/>
            <person name="Ma J."/>
        </authorList>
    </citation>
    <scope>NUCLEOTIDE SEQUENCE [LARGE SCALE GENOMIC DNA]</scope>
    <source>
        <strain evidence="8">JCM 13006</strain>
    </source>
</reference>
<proteinExistence type="predicted"/>
<feature type="compositionally biased region" description="Polar residues" evidence="5">
    <location>
        <begin position="7"/>
        <end position="27"/>
    </location>
</feature>
<feature type="transmembrane region" description="Helical" evidence="6">
    <location>
        <begin position="113"/>
        <end position="131"/>
    </location>
</feature>
<name>A0ABP9D5X4_9ACTN</name>
<dbReference type="InterPro" id="IPR032808">
    <property type="entry name" value="DoxX"/>
</dbReference>
<feature type="transmembrane region" description="Helical" evidence="6">
    <location>
        <begin position="88"/>
        <end position="106"/>
    </location>
</feature>
<evidence type="ECO:0008006" key="9">
    <source>
        <dbReference type="Google" id="ProtNLM"/>
    </source>
</evidence>
<feature type="region of interest" description="Disordered" evidence="5">
    <location>
        <begin position="1"/>
        <end position="37"/>
    </location>
</feature>
<gene>
    <name evidence="7" type="ORF">GCM10023235_01870</name>
</gene>
<keyword evidence="8" id="KW-1185">Reference proteome</keyword>
<comment type="subcellular location">
    <subcellularLocation>
        <location evidence="1">Membrane</location>
        <topology evidence="1">Multi-pass membrane protein</topology>
    </subcellularLocation>
</comment>
<feature type="transmembrane region" description="Helical" evidence="6">
    <location>
        <begin position="51"/>
        <end position="68"/>
    </location>
</feature>
<organism evidence="7 8">
    <name type="scientific">Kitasatospora terrestris</name>
    <dbReference type="NCBI Taxonomy" id="258051"/>
    <lineage>
        <taxon>Bacteria</taxon>
        <taxon>Bacillati</taxon>
        <taxon>Actinomycetota</taxon>
        <taxon>Actinomycetes</taxon>
        <taxon>Kitasatosporales</taxon>
        <taxon>Streptomycetaceae</taxon>
        <taxon>Kitasatospora</taxon>
    </lineage>
</organism>
<keyword evidence="2 6" id="KW-0812">Transmembrane</keyword>
<dbReference type="EMBL" id="BAABIS010000001">
    <property type="protein sequence ID" value="GAA4831316.1"/>
    <property type="molecule type" value="Genomic_DNA"/>
</dbReference>
<evidence type="ECO:0000256" key="1">
    <source>
        <dbReference type="ARBA" id="ARBA00004141"/>
    </source>
</evidence>
<dbReference type="Pfam" id="PF13564">
    <property type="entry name" value="DoxX_2"/>
    <property type="match status" value="1"/>
</dbReference>
<evidence type="ECO:0000313" key="7">
    <source>
        <dbReference type="EMBL" id="GAA4831316.1"/>
    </source>
</evidence>
<keyword evidence="3 6" id="KW-1133">Transmembrane helix</keyword>
<protein>
    <recommendedName>
        <fullName evidence="9">DoxX family protein</fullName>
    </recommendedName>
</protein>
<evidence type="ECO:0000313" key="8">
    <source>
        <dbReference type="Proteomes" id="UP001501752"/>
    </source>
</evidence>
<comment type="caution">
    <text evidence="7">The sequence shown here is derived from an EMBL/GenBank/DDBJ whole genome shotgun (WGS) entry which is preliminary data.</text>
</comment>
<keyword evidence="4 6" id="KW-0472">Membrane</keyword>
<evidence type="ECO:0000256" key="3">
    <source>
        <dbReference type="ARBA" id="ARBA00022989"/>
    </source>
</evidence>
<dbReference type="Proteomes" id="UP001501752">
    <property type="component" value="Unassembled WGS sequence"/>
</dbReference>
<feature type="compositionally biased region" description="Low complexity" evidence="5">
    <location>
        <begin position="28"/>
        <end position="37"/>
    </location>
</feature>